<comment type="caution">
    <text evidence="2">The sequence shown here is derived from an EMBL/GenBank/DDBJ whole genome shotgun (WGS) entry which is preliminary data.</text>
</comment>
<dbReference type="EMBL" id="CAJNRG010012330">
    <property type="protein sequence ID" value="CAF2139074.1"/>
    <property type="molecule type" value="Genomic_DNA"/>
</dbReference>
<dbReference type="Proteomes" id="UP000676336">
    <property type="component" value="Unassembled WGS sequence"/>
</dbReference>
<dbReference type="Proteomes" id="UP000663824">
    <property type="component" value="Unassembled WGS sequence"/>
</dbReference>
<evidence type="ECO:0000313" key="3">
    <source>
        <dbReference type="EMBL" id="CAF2139074.1"/>
    </source>
</evidence>
<dbReference type="EMBL" id="CAJNRF010005539">
    <property type="protein sequence ID" value="CAF2071822.1"/>
    <property type="molecule type" value="Genomic_DNA"/>
</dbReference>
<evidence type="ECO:0000313" key="8">
    <source>
        <dbReference type="EMBL" id="CAF3972063.1"/>
    </source>
</evidence>
<evidence type="ECO:0000313" key="10">
    <source>
        <dbReference type="Proteomes" id="UP000663866"/>
    </source>
</evidence>
<dbReference type="EMBL" id="CAJOBF010000742">
    <property type="protein sequence ID" value="CAF3863248.1"/>
    <property type="molecule type" value="Genomic_DNA"/>
</dbReference>
<evidence type="ECO:0000313" key="6">
    <source>
        <dbReference type="EMBL" id="CAF3863248.1"/>
    </source>
</evidence>
<dbReference type="EMBL" id="CAJOBG010001232">
    <property type="protein sequence ID" value="CAF3908569.1"/>
    <property type="molecule type" value="Genomic_DNA"/>
</dbReference>
<name>A0A816RBE9_9BILA</name>
<dbReference type="Proteomes" id="UP000663834">
    <property type="component" value="Unassembled WGS sequence"/>
</dbReference>
<organism evidence="2 9">
    <name type="scientific">Rotaria magnacalcarata</name>
    <dbReference type="NCBI Taxonomy" id="392030"/>
    <lineage>
        <taxon>Eukaryota</taxon>
        <taxon>Metazoa</taxon>
        <taxon>Spiralia</taxon>
        <taxon>Gnathifera</taxon>
        <taxon>Rotifera</taxon>
        <taxon>Eurotatoria</taxon>
        <taxon>Bdelloidea</taxon>
        <taxon>Philodinida</taxon>
        <taxon>Philodinidae</taxon>
        <taxon>Rotaria</taxon>
    </lineage>
</organism>
<accession>A0A816RBE9</accession>
<dbReference type="EMBL" id="CAJOBJ010000856">
    <property type="protein sequence ID" value="CAF3847631.1"/>
    <property type="molecule type" value="Genomic_DNA"/>
</dbReference>
<dbReference type="EMBL" id="CAJNRE010022130">
    <property type="protein sequence ID" value="CAF2269186.1"/>
    <property type="molecule type" value="Genomic_DNA"/>
</dbReference>
<dbReference type="Proteomes" id="UP000663856">
    <property type="component" value="Unassembled WGS sequence"/>
</dbReference>
<dbReference type="OrthoDB" id="10045817at2759"/>
<gene>
    <name evidence="5" type="ORF">GIL414_LOCUS3774</name>
    <name evidence="1" type="ORF">KQP761_LOCUS3684</name>
    <name evidence="4" type="ORF">MBJ925_LOCUS39399</name>
    <name evidence="7" type="ORF">OVN521_LOCUS9906</name>
    <name evidence="8" type="ORF">SMN809_LOCUS10378</name>
    <name evidence="6" type="ORF">UXM345_LOCUS8497</name>
    <name evidence="2" type="ORF">WKI299_LOCUS14301</name>
    <name evidence="3" type="ORF">XDN619_LOCUS26360</name>
</gene>
<evidence type="ECO:0000313" key="1">
    <source>
        <dbReference type="EMBL" id="CAF1278980.1"/>
    </source>
</evidence>
<dbReference type="EMBL" id="CAJNOW010000471">
    <property type="protein sequence ID" value="CAF1278980.1"/>
    <property type="molecule type" value="Genomic_DNA"/>
</dbReference>
<evidence type="ECO:0000313" key="5">
    <source>
        <dbReference type="EMBL" id="CAF3847631.1"/>
    </source>
</evidence>
<dbReference type="Proteomes" id="UP000663866">
    <property type="component" value="Unassembled WGS sequence"/>
</dbReference>
<dbReference type="AlphaFoldDB" id="A0A816RBE9"/>
<dbReference type="Proteomes" id="UP000663887">
    <property type="component" value="Unassembled WGS sequence"/>
</dbReference>
<evidence type="ECO:0000313" key="2">
    <source>
        <dbReference type="EMBL" id="CAF2071822.1"/>
    </source>
</evidence>
<sequence length="190" mass="21393">MDQYKKIEARKHIVNSNKLSSYVSDIDQLCNLIDQTAFGFKTLSSSKFHSVPSYHVKAFRSSRLKRLHSSSTIKSNIARNDNLSLFRSMHLAISSSLLERFCSLSTDNLPRTRRSSSPTITLFRTKSMLPSINEDELKSSKTTQSQLSCTIVDTCRTTANSCNVEELAAYLDNFLYLPKSLSGAAELMYT</sequence>
<protein>
    <recommendedName>
        <fullName evidence="11">Peroxide-inducible transcript 1 protein</fullName>
    </recommendedName>
</protein>
<dbReference type="Proteomes" id="UP000681720">
    <property type="component" value="Unassembled WGS sequence"/>
</dbReference>
<dbReference type="Proteomes" id="UP000663842">
    <property type="component" value="Unassembled WGS sequence"/>
</dbReference>
<proteinExistence type="predicted"/>
<reference evidence="2" key="1">
    <citation type="submission" date="2021-02" db="EMBL/GenBank/DDBJ databases">
        <authorList>
            <person name="Nowell W R."/>
        </authorList>
    </citation>
    <scope>NUCLEOTIDE SEQUENCE</scope>
</reference>
<keyword evidence="10" id="KW-1185">Reference proteome</keyword>
<evidence type="ECO:0000313" key="9">
    <source>
        <dbReference type="Proteomes" id="UP000663856"/>
    </source>
</evidence>
<evidence type="ECO:0000313" key="4">
    <source>
        <dbReference type="EMBL" id="CAF2269186.1"/>
    </source>
</evidence>
<evidence type="ECO:0008006" key="11">
    <source>
        <dbReference type="Google" id="ProtNLM"/>
    </source>
</evidence>
<evidence type="ECO:0000313" key="7">
    <source>
        <dbReference type="EMBL" id="CAF3908569.1"/>
    </source>
</evidence>
<dbReference type="EMBL" id="CAJOBI010003530">
    <property type="protein sequence ID" value="CAF3972063.1"/>
    <property type="molecule type" value="Genomic_DNA"/>
</dbReference>